<keyword evidence="1 4" id="KW-0963">Cytoplasm</keyword>
<evidence type="ECO:0000256" key="2">
    <source>
        <dbReference type="ARBA" id="ARBA00022845"/>
    </source>
</evidence>
<accession>A0A5D0XQ11</accession>
<dbReference type="OrthoDB" id="9809061at2"/>
<dbReference type="InterPro" id="IPR036107">
    <property type="entry name" value="CsrA_sf"/>
</dbReference>
<evidence type="ECO:0000256" key="1">
    <source>
        <dbReference type="ARBA" id="ARBA00022490"/>
    </source>
</evidence>
<dbReference type="EMBL" id="VSLD01000005">
    <property type="protein sequence ID" value="TYC98349.1"/>
    <property type="molecule type" value="Genomic_DNA"/>
</dbReference>
<dbReference type="Gene3D" id="2.60.40.4380">
    <property type="entry name" value="Translational regulator CsrA"/>
    <property type="match status" value="1"/>
</dbReference>
<name>A0A5D0XQ11_9MICC</name>
<dbReference type="GO" id="GO:1902208">
    <property type="term" value="P:regulation of bacterial-type flagellum assembly"/>
    <property type="evidence" value="ECO:0007669"/>
    <property type="project" value="UniProtKB-UniRule"/>
</dbReference>
<keyword evidence="3 4" id="KW-0694">RNA-binding</keyword>
<dbReference type="SUPFAM" id="SSF117130">
    <property type="entry name" value="CsrA-like"/>
    <property type="match status" value="1"/>
</dbReference>
<protein>
    <recommendedName>
        <fullName evidence="4">Translational regulator CsrA</fullName>
    </recommendedName>
</protein>
<evidence type="ECO:0000313" key="6">
    <source>
        <dbReference type="Proteomes" id="UP000323410"/>
    </source>
</evidence>
<dbReference type="NCBIfam" id="NF002469">
    <property type="entry name" value="PRK01712.1"/>
    <property type="match status" value="1"/>
</dbReference>
<proteinExistence type="inferred from homology"/>
<dbReference type="PANTHER" id="PTHR34984:SF1">
    <property type="entry name" value="CARBON STORAGE REGULATOR"/>
    <property type="match status" value="1"/>
</dbReference>
<comment type="caution">
    <text evidence="5">The sequence shown here is derived from an EMBL/GenBank/DDBJ whole genome shotgun (WGS) entry which is preliminary data.</text>
</comment>
<evidence type="ECO:0000256" key="4">
    <source>
        <dbReference type="HAMAP-Rule" id="MF_00167"/>
    </source>
</evidence>
<dbReference type="GO" id="GO:0005829">
    <property type="term" value="C:cytosol"/>
    <property type="evidence" value="ECO:0007669"/>
    <property type="project" value="TreeGrafter"/>
</dbReference>
<comment type="subcellular location">
    <subcellularLocation>
        <location evidence="4">Cytoplasm</location>
    </subcellularLocation>
</comment>
<dbReference type="HAMAP" id="MF_00167">
    <property type="entry name" value="CsrA"/>
    <property type="match status" value="1"/>
</dbReference>
<dbReference type="GO" id="GO:0045947">
    <property type="term" value="P:negative regulation of translational initiation"/>
    <property type="evidence" value="ECO:0007669"/>
    <property type="project" value="UniProtKB-UniRule"/>
</dbReference>
<dbReference type="GO" id="GO:0006402">
    <property type="term" value="P:mRNA catabolic process"/>
    <property type="evidence" value="ECO:0007669"/>
    <property type="project" value="InterPro"/>
</dbReference>
<comment type="function">
    <text evidence="4">A translational regulator that binds mRNA to regulate translation initiation and/or mRNA stability. Usually binds in the 5'-UTR at or near the Shine-Dalgarno sequence preventing ribosome-binding, thus repressing translation. Its main target seems to be the major flagellin gene, while its function is anatagonized by FliW.</text>
</comment>
<dbReference type="RefSeq" id="WP_148601247.1">
    <property type="nucleotide sequence ID" value="NZ_VSLD01000005.1"/>
</dbReference>
<dbReference type="Pfam" id="PF02599">
    <property type="entry name" value="CsrA"/>
    <property type="match status" value="1"/>
</dbReference>
<dbReference type="Proteomes" id="UP000323410">
    <property type="component" value="Unassembled WGS sequence"/>
</dbReference>
<comment type="similarity">
    <text evidence="4">Belongs to the CsrA/RsmA family.</text>
</comment>
<keyword evidence="2 4" id="KW-0810">Translation regulation</keyword>
<dbReference type="GO" id="GO:0044781">
    <property type="term" value="P:bacterial-type flagellum organization"/>
    <property type="evidence" value="ECO:0007669"/>
    <property type="project" value="UniProtKB-KW"/>
</dbReference>
<keyword evidence="4" id="KW-1005">Bacterial flagellum biogenesis</keyword>
<keyword evidence="4" id="KW-0678">Repressor</keyword>
<dbReference type="InterPro" id="IPR003751">
    <property type="entry name" value="CsrA"/>
</dbReference>
<dbReference type="AlphaFoldDB" id="A0A5D0XQ11"/>
<dbReference type="PANTHER" id="PTHR34984">
    <property type="entry name" value="CARBON STORAGE REGULATOR"/>
    <property type="match status" value="1"/>
</dbReference>
<keyword evidence="6" id="KW-1185">Reference proteome</keyword>
<gene>
    <name evidence="4 5" type="primary">csrA</name>
    <name evidence="5" type="ORF">FQ377_10605</name>
</gene>
<dbReference type="GO" id="GO:0048027">
    <property type="term" value="F:mRNA 5'-UTR binding"/>
    <property type="evidence" value="ECO:0007669"/>
    <property type="project" value="UniProtKB-UniRule"/>
</dbReference>
<dbReference type="NCBIfam" id="TIGR00202">
    <property type="entry name" value="csrA"/>
    <property type="match status" value="1"/>
</dbReference>
<evidence type="ECO:0000256" key="3">
    <source>
        <dbReference type="ARBA" id="ARBA00022884"/>
    </source>
</evidence>
<reference evidence="5 6" key="1">
    <citation type="submission" date="2019-08" db="EMBL/GenBank/DDBJ databases">
        <title>Genone of Arthrobacter echini P9.</title>
        <authorList>
            <person name="Bowman J.P."/>
        </authorList>
    </citation>
    <scope>NUCLEOTIDE SEQUENCE [LARGE SCALE GENOMIC DNA]</scope>
    <source>
        <strain evidence="5 6">P9</strain>
    </source>
</reference>
<sequence>MLVLTRKVGEQILIGDDIVITVLDSRGDGIRIGIDAPRGVKIQREEVLRAVMEANLAAASADAEGADALKALLQSGAVVSTEEPGTTPDASQ</sequence>
<evidence type="ECO:0000313" key="5">
    <source>
        <dbReference type="EMBL" id="TYC98349.1"/>
    </source>
</evidence>
<dbReference type="GO" id="GO:0006109">
    <property type="term" value="P:regulation of carbohydrate metabolic process"/>
    <property type="evidence" value="ECO:0007669"/>
    <property type="project" value="InterPro"/>
</dbReference>
<organism evidence="5 6">
    <name type="scientific">Arthrobacter echini</name>
    <dbReference type="NCBI Taxonomy" id="1529066"/>
    <lineage>
        <taxon>Bacteria</taxon>
        <taxon>Bacillati</taxon>
        <taxon>Actinomycetota</taxon>
        <taxon>Actinomycetes</taxon>
        <taxon>Micrococcales</taxon>
        <taxon>Micrococcaceae</taxon>
        <taxon>Arthrobacter</taxon>
    </lineage>
</organism>
<comment type="subunit">
    <text evidence="4">Homodimer; the beta-strands of each monomer intercalate to form a hydrophobic core, while the alpha-helices form wings that extend away from the core.</text>
</comment>